<accession>A0A2V1DSS0</accession>
<name>A0A2V1DSS0_9PLEO</name>
<evidence type="ECO:0000313" key="2">
    <source>
        <dbReference type="EMBL" id="PVI01197.1"/>
    </source>
</evidence>
<reference evidence="2 3" key="1">
    <citation type="journal article" date="2018" name="Sci. Rep.">
        <title>Comparative genomics provides insights into the lifestyle and reveals functional heterogeneity of dark septate endophytic fungi.</title>
        <authorList>
            <person name="Knapp D.G."/>
            <person name="Nemeth J.B."/>
            <person name="Barry K."/>
            <person name="Hainaut M."/>
            <person name="Henrissat B."/>
            <person name="Johnson J."/>
            <person name="Kuo A."/>
            <person name="Lim J.H.P."/>
            <person name="Lipzen A."/>
            <person name="Nolan M."/>
            <person name="Ohm R.A."/>
            <person name="Tamas L."/>
            <person name="Grigoriev I.V."/>
            <person name="Spatafora J.W."/>
            <person name="Nagy L.G."/>
            <person name="Kovacs G.M."/>
        </authorList>
    </citation>
    <scope>NUCLEOTIDE SEQUENCE [LARGE SCALE GENOMIC DNA]</scope>
    <source>
        <strain evidence="2 3">DSE2036</strain>
    </source>
</reference>
<proteinExistence type="predicted"/>
<keyword evidence="3" id="KW-1185">Reference proteome</keyword>
<dbReference type="OrthoDB" id="3770800at2759"/>
<organism evidence="2 3">
    <name type="scientific">Periconia macrospinosa</name>
    <dbReference type="NCBI Taxonomy" id="97972"/>
    <lineage>
        <taxon>Eukaryota</taxon>
        <taxon>Fungi</taxon>
        <taxon>Dikarya</taxon>
        <taxon>Ascomycota</taxon>
        <taxon>Pezizomycotina</taxon>
        <taxon>Dothideomycetes</taxon>
        <taxon>Pleosporomycetidae</taxon>
        <taxon>Pleosporales</taxon>
        <taxon>Massarineae</taxon>
        <taxon>Periconiaceae</taxon>
        <taxon>Periconia</taxon>
    </lineage>
</organism>
<dbReference type="EMBL" id="KZ805361">
    <property type="protein sequence ID" value="PVI01197.1"/>
    <property type="molecule type" value="Genomic_DNA"/>
</dbReference>
<evidence type="ECO:0000313" key="3">
    <source>
        <dbReference type="Proteomes" id="UP000244855"/>
    </source>
</evidence>
<evidence type="ECO:0000256" key="1">
    <source>
        <dbReference type="SAM" id="SignalP"/>
    </source>
</evidence>
<evidence type="ECO:0008006" key="4">
    <source>
        <dbReference type="Google" id="ProtNLM"/>
    </source>
</evidence>
<dbReference type="AlphaFoldDB" id="A0A2V1DSS0"/>
<dbReference type="Proteomes" id="UP000244855">
    <property type="component" value="Unassembled WGS sequence"/>
</dbReference>
<feature type="chain" id="PRO_5016172003" description="Secreted protein" evidence="1">
    <location>
        <begin position="20"/>
        <end position="128"/>
    </location>
</feature>
<keyword evidence="1" id="KW-0732">Signal</keyword>
<sequence>MQFITLLAVATPFIAGVSAKCQIGGMGYYSWPKGKGDSDALAGIPGACTEMLGQGAFKEDTTRYACRPLSGGKSASLRIQWRGKGTASLAQADCVKRLSNEVTGCEHGGGTTTSDWFFATYAQNAKCT</sequence>
<feature type="signal peptide" evidence="1">
    <location>
        <begin position="1"/>
        <end position="19"/>
    </location>
</feature>
<protein>
    <recommendedName>
        <fullName evidence="4">Secreted protein</fullName>
    </recommendedName>
</protein>
<gene>
    <name evidence="2" type="ORF">DM02DRAFT_613818</name>
</gene>